<feature type="domain" description="PepSY" evidence="2">
    <location>
        <begin position="8"/>
        <end position="80"/>
    </location>
</feature>
<dbReference type="OrthoDB" id="8450175at2"/>
<dbReference type="Pfam" id="PF13670">
    <property type="entry name" value="PepSY_2"/>
    <property type="match status" value="1"/>
</dbReference>
<sequence length="84" mass="8858">MRTYILSLAAAVSLGAAAPAMAYDTGSLLSMQEALAVATDIGLVTVSDAEFAGYEWQIEGRDISGRYIEVDVDATTGEVLNVDR</sequence>
<keyword evidence="4" id="KW-1185">Reference proteome</keyword>
<dbReference type="RefSeq" id="WP_011509241.1">
    <property type="nucleotide sequence ID" value="NC_007964.1"/>
</dbReference>
<accession>Q1QQG0</accession>
<name>Q1QQG0_NITHX</name>
<organism evidence="3 4">
    <name type="scientific">Nitrobacter hamburgensis (strain DSM 10229 / NCIMB 13809 / X14)</name>
    <dbReference type="NCBI Taxonomy" id="323097"/>
    <lineage>
        <taxon>Bacteria</taxon>
        <taxon>Pseudomonadati</taxon>
        <taxon>Pseudomonadota</taxon>
        <taxon>Alphaproteobacteria</taxon>
        <taxon>Hyphomicrobiales</taxon>
        <taxon>Nitrobacteraceae</taxon>
        <taxon>Nitrobacter</taxon>
    </lineage>
</organism>
<keyword evidence="1" id="KW-0732">Signal</keyword>
<dbReference type="EMBL" id="CP000319">
    <property type="protein sequence ID" value="ABE61537.1"/>
    <property type="molecule type" value="Genomic_DNA"/>
</dbReference>
<evidence type="ECO:0000256" key="1">
    <source>
        <dbReference type="SAM" id="SignalP"/>
    </source>
</evidence>
<evidence type="ECO:0000313" key="3">
    <source>
        <dbReference type="EMBL" id="ABE61537.1"/>
    </source>
</evidence>
<dbReference type="HOGENOM" id="CLU_2524151_0_0_5"/>
<dbReference type="Gene3D" id="3.10.450.40">
    <property type="match status" value="1"/>
</dbReference>
<dbReference type="Proteomes" id="UP000001953">
    <property type="component" value="Chromosome"/>
</dbReference>
<dbReference type="STRING" id="323097.Nham_0649"/>
<protein>
    <recommendedName>
        <fullName evidence="2">PepSY domain-containing protein</fullName>
    </recommendedName>
</protein>
<feature type="chain" id="PRO_5004195902" description="PepSY domain-containing protein" evidence="1">
    <location>
        <begin position="23"/>
        <end position="84"/>
    </location>
</feature>
<dbReference type="KEGG" id="nha:Nham_0649"/>
<reference evidence="3 4" key="1">
    <citation type="submission" date="2006-03" db="EMBL/GenBank/DDBJ databases">
        <title>Complete sequence of chromosome of Nitrobacter hamburgensis X14.</title>
        <authorList>
            <consortium name="US DOE Joint Genome Institute"/>
            <person name="Copeland A."/>
            <person name="Lucas S."/>
            <person name="Lapidus A."/>
            <person name="Barry K."/>
            <person name="Detter J.C."/>
            <person name="Glavina del Rio T."/>
            <person name="Hammon N."/>
            <person name="Israni S."/>
            <person name="Dalin E."/>
            <person name="Tice H."/>
            <person name="Pitluck S."/>
            <person name="Chain P."/>
            <person name="Malfatti S."/>
            <person name="Shin M."/>
            <person name="Vergez L."/>
            <person name="Schmutz J."/>
            <person name="Larimer F."/>
            <person name="Land M."/>
            <person name="Hauser L."/>
            <person name="Kyrpides N."/>
            <person name="Ivanova N."/>
            <person name="Ward B."/>
            <person name="Arp D."/>
            <person name="Klotz M."/>
            <person name="Stein L."/>
            <person name="O'Mullan G."/>
            <person name="Starkenburg S."/>
            <person name="Sayavedra L."/>
            <person name="Poret-Peterson A.T."/>
            <person name="Gentry M.E."/>
            <person name="Bruce D."/>
            <person name="Richardson P."/>
        </authorList>
    </citation>
    <scope>NUCLEOTIDE SEQUENCE [LARGE SCALE GENOMIC DNA]</scope>
    <source>
        <strain evidence="4">DSM 10229 / NCIMB 13809 / X14</strain>
    </source>
</reference>
<evidence type="ECO:0000313" key="4">
    <source>
        <dbReference type="Proteomes" id="UP000001953"/>
    </source>
</evidence>
<dbReference type="AlphaFoldDB" id="Q1QQG0"/>
<proteinExistence type="predicted"/>
<feature type="signal peptide" evidence="1">
    <location>
        <begin position="1"/>
        <end position="22"/>
    </location>
</feature>
<dbReference type="eggNOG" id="ENOG5033N06">
    <property type="taxonomic scope" value="Bacteria"/>
</dbReference>
<dbReference type="InterPro" id="IPR025711">
    <property type="entry name" value="PepSY"/>
</dbReference>
<evidence type="ECO:0000259" key="2">
    <source>
        <dbReference type="Pfam" id="PF13670"/>
    </source>
</evidence>
<gene>
    <name evidence="3" type="ordered locus">Nham_0649</name>
</gene>